<dbReference type="InterPro" id="IPR004776">
    <property type="entry name" value="Mem_transp_PIN-like"/>
</dbReference>
<evidence type="ECO:0000256" key="3">
    <source>
        <dbReference type="ARBA" id="ARBA00022448"/>
    </source>
</evidence>
<feature type="transmembrane region" description="Helical" evidence="9">
    <location>
        <begin position="64"/>
        <end position="84"/>
    </location>
</feature>
<feature type="transmembrane region" description="Helical" evidence="9">
    <location>
        <begin position="39"/>
        <end position="58"/>
    </location>
</feature>
<dbReference type="InterPro" id="IPR045033">
    <property type="entry name" value="PILS1/3/4/5/7"/>
</dbReference>
<feature type="transmembrane region" description="Helical" evidence="9">
    <location>
        <begin position="200"/>
        <end position="222"/>
    </location>
</feature>
<evidence type="ECO:0000256" key="5">
    <source>
        <dbReference type="ARBA" id="ARBA00022989"/>
    </source>
</evidence>
<protein>
    <submittedName>
        <fullName evidence="10">Uncharacterized protein</fullName>
    </submittedName>
</protein>
<dbReference type="EMBL" id="LR877146">
    <property type="protein sequence ID" value="CAD2213960.1"/>
    <property type="molecule type" value="Genomic_DNA"/>
</dbReference>
<dbReference type="Pfam" id="PF03547">
    <property type="entry name" value="Mem_trans"/>
    <property type="match status" value="1"/>
</dbReference>
<dbReference type="GO" id="GO:0012505">
    <property type="term" value="C:endomembrane system"/>
    <property type="evidence" value="ECO:0007669"/>
    <property type="project" value="UniProtKB-SubCell"/>
</dbReference>
<comment type="function">
    <text evidence="7">Involved in cellular auxin homeostasis by regulating auxin metabolism. Regulates intracellular auxin accumulation at the endoplasmic reticulum and thus auxin availability for nuclear auxin signaling.</text>
</comment>
<keyword evidence="5 9" id="KW-1133">Transmembrane helix</keyword>
<keyword evidence="6 9" id="KW-0472">Membrane</keyword>
<organism evidence="10 11">
    <name type="scientific">Angomonas deanei</name>
    <dbReference type="NCBI Taxonomy" id="59799"/>
    <lineage>
        <taxon>Eukaryota</taxon>
        <taxon>Discoba</taxon>
        <taxon>Euglenozoa</taxon>
        <taxon>Kinetoplastea</taxon>
        <taxon>Metakinetoplastina</taxon>
        <taxon>Trypanosomatida</taxon>
        <taxon>Trypanosomatidae</taxon>
        <taxon>Strigomonadinae</taxon>
        <taxon>Angomonas</taxon>
    </lineage>
</organism>
<reference evidence="10 11" key="1">
    <citation type="submission" date="2020-08" db="EMBL/GenBank/DDBJ databases">
        <authorList>
            <person name="Newling K."/>
            <person name="Davey J."/>
            <person name="Forrester S."/>
        </authorList>
    </citation>
    <scope>NUCLEOTIDE SEQUENCE [LARGE SCALE GENOMIC DNA]</scope>
    <source>
        <strain evidence="11">Crithidia deanei Carvalho (ATCC PRA-265)</strain>
    </source>
</reference>
<feature type="transmembrane region" description="Helical" evidence="9">
    <location>
        <begin position="354"/>
        <end position="379"/>
    </location>
</feature>
<feature type="transmembrane region" description="Helical" evidence="9">
    <location>
        <begin position="164"/>
        <end position="188"/>
    </location>
</feature>
<dbReference type="PANTHER" id="PTHR31651">
    <property type="match status" value="1"/>
</dbReference>
<evidence type="ECO:0000256" key="1">
    <source>
        <dbReference type="ARBA" id="ARBA00004141"/>
    </source>
</evidence>
<dbReference type="OrthoDB" id="191139at2759"/>
<proteinExistence type="inferred from homology"/>
<feature type="transmembrane region" description="Helical" evidence="9">
    <location>
        <begin position="6"/>
        <end position="27"/>
    </location>
</feature>
<evidence type="ECO:0000256" key="7">
    <source>
        <dbReference type="ARBA" id="ARBA00025100"/>
    </source>
</evidence>
<evidence type="ECO:0000256" key="9">
    <source>
        <dbReference type="SAM" id="Phobius"/>
    </source>
</evidence>
<name>A0A7G2C2J7_9TRYP</name>
<sequence length="414" mass="45187">MSAMIGVTFLAVAKVIVAVLIGAFSCDSIPNTAATIKDLSFMISVVLLPALTIYNVAAAITIELLVRCSILLVFSVIMILIGLVSGDIIARFLFVLPVEDSGIPAELSKDVRLTLAYKDKRNKREPYVAVVLSDRLEELGVSGRDVVAGLCVPRTTVEDGPGHYWGCLVAMSILNTITLPLSIVQNLATSLEWVELEEATAYMFVFSIVGTVHIWGFGPLVVEFAKAKTQKLKTVRHLMEKHMQRLDQCDASTQTAAYRPSLYSPIRKTAVEGTFPSEAPVEESEQDKGTHPMTPAVAVHPSLTELEEPEAETLPYDWEIEGILKVVYESDMREADALERQSWARKAARSLHSLGISLGTNMPFMSTVVAIVIGIIPFVRNLFFGGPLTMVMDAIALIASGNIPASCCCWEPTW</sequence>
<dbReference type="AlphaFoldDB" id="A0A7G2C2J7"/>
<evidence type="ECO:0000313" key="10">
    <source>
        <dbReference type="EMBL" id="CAD2213960.1"/>
    </source>
</evidence>
<evidence type="ECO:0000256" key="6">
    <source>
        <dbReference type="ARBA" id="ARBA00023136"/>
    </source>
</evidence>
<dbReference type="GO" id="GO:0055085">
    <property type="term" value="P:transmembrane transport"/>
    <property type="evidence" value="ECO:0007669"/>
    <property type="project" value="InterPro"/>
</dbReference>
<keyword evidence="4 9" id="KW-0812">Transmembrane</keyword>
<keyword evidence="3" id="KW-0813">Transport</keyword>
<accession>A0A7G2C2J7</accession>
<dbReference type="PANTHER" id="PTHR31651:SF33">
    <property type="entry name" value="PROTEIN PIN-LIKES 1"/>
    <property type="match status" value="1"/>
</dbReference>
<comment type="similarity">
    <text evidence="8">Belongs to the auxin efflux carrier (TC 2.A.69.2) family.</text>
</comment>
<evidence type="ECO:0000256" key="4">
    <source>
        <dbReference type="ARBA" id="ARBA00022692"/>
    </source>
</evidence>
<gene>
    <name evidence="10" type="ORF">ADEAN_000140400</name>
</gene>
<dbReference type="VEuPathDB" id="TriTrypDB:ADEAN_000140400"/>
<keyword evidence="11" id="KW-1185">Reference proteome</keyword>
<evidence type="ECO:0000313" key="11">
    <source>
        <dbReference type="Proteomes" id="UP000515908"/>
    </source>
</evidence>
<evidence type="ECO:0000256" key="2">
    <source>
        <dbReference type="ARBA" id="ARBA00004308"/>
    </source>
</evidence>
<dbReference type="Proteomes" id="UP000515908">
    <property type="component" value="Chromosome 02"/>
</dbReference>
<comment type="subcellular location">
    <subcellularLocation>
        <location evidence="2">Endomembrane system</location>
    </subcellularLocation>
    <subcellularLocation>
        <location evidence="1">Membrane</location>
        <topology evidence="1">Multi-pass membrane protein</topology>
    </subcellularLocation>
</comment>
<evidence type="ECO:0000256" key="8">
    <source>
        <dbReference type="ARBA" id="ARBA00025752"/>
    </source>
</evidence>
<dbReference type="GO" id="GO:0016020">
    <property type="term" value="C:membrane"/>
    <property type="evidence" value="ECO:0007669"/>
    <property type="project" value="UniProtKB-SubCell"/>
</dbReference>